<dbReference type="GO" id="GO:0030126">
    <property type="term" value="C:COPI vesicle coat"/>
    <property type="evidence" value="ECO:0007669"/>
    <property type="project" value="TreeGrafter"/>
</dbReference>
<dbReference type="InterPro" id="IPR001680">
    <property type="entry name" value="WD40_rpt"/>
</dbReference>
<dbReference type="PROSITE" id="PS50294">
    <property type="entry name" value="WD_REPEATS_REGION"/>
    <property type="match status" value="1"/>
</dbReference>
<dbReference type="EMBL" id="CAJOBA010002196">
    <property type="protein sequence ID" value="CAF3634364.1"/>
    <property type="molecule type" value="Genomic_DNA"/>
</dbReference>
<name>A0A815BE56_9BILA</name>
<accession>A0A815BE56</accession>
<dbReference type="Proteomes" id="UP000663829">
    <property type="component" value="Unassembled WGS sequence"/>
</dbReference>
<evidence type="ECO:0000313" key="6">
    <source>
        <dbReference type="EMBL" id="CAF1268957.1"/>
    </source>
</evidence>
<dbReference type="Proteomes" id="UP000681722">
    <property type="component" value="Unassembled WGS sequence"/>
</dbReference>
<proteinExistence type="predicted"/>
<sequence length="180" mass="20896">MPIRTGKFVARKNWIIIASDDQFIRVYDYNTSEQIHQFVAHDDFIRSIIVHPTQSYLLSASDDMTIKLWDWDAQWTLKQTFQGHTHYVMHIAINPKDGQTFASASLDYHQEDGTVKLWNSESYHLESTLQYDVGRCWSMSCSKSLNYVVLGYDQGTLIIQVDQEKRNISMDHVSADKKAD</sequence>
<comment type="caution">
    <text evidence="6">The sequence shown here is derived from an EMBL/GenBank/DDBJ whole genome shotgun (WGS) entry which is preliminary data.</text>
</comment>
<gene>
    <name evidence="6" type="ORF">GPM918_LOCUS26983</name>
    <name evidence="5" type="ORF">OVA965_LOCUS7046</name>
    <name evidence="8" type="ORF">SRO942_LOCUS27238</name>
    <name evidence="7" type="ORF">TMI583_LOCUS7042</name>
</gene>
<dbReference type="EMBL" id="CAJOBC010022353">
    <property type="protein sequence ID" value="CAF4055143.1"/>
    <property type="molecule type" value="Genomic_DNA"/>
</dbReference>
<evidence type="ECO:0000313" key="7">
    <source>
        <dbReference type="EMBL" id="CAF3634364.1"/>
    </source>
</evidence>
<keyword evidence="3" id="KW-0677">Repeat</keyword>
<dbReference type="InterPro" id="IPR015943">
    <property type="entry name" value="WD40/YVTN_repeat-like_dom_sf"/>
</dbReference>
<dbReference type="Proteomes" id="UP000682733">
    <property type="component" value="Unassembled WGS sequence"/>
</dbReference>
<dbReference type="AlphaFoldDB" id="A0A815BE56"/>
<dbReference type="Pfam" id="PF00400">
    <property type="entry name" value="WD40"/>
    <property type="match status" value="2"/>
</dbReference>
<dbReference type="PANTHER" id="PTHR19876:SF2">
    <property type="entry name" value="COATOMER SUBUNIT BETA"/>
    <property type="match status" value="1"/>
</dbReference>
<dbReference type="Gene3D" id="2.130.10.10">
    <property type="entry name" value="YVTN repeat-like/Quinoprotein amine dehydrogenase"/>
    <property type="match status" value="2"/>
</dbReference>
<reference evidence="6" key="1">
    <citation type="submission" date="2021-02" db="EMBL/GenBank/DDBJ databases">
        <authorList>
            <person name="Nowell W R."/>
        </authorList>
    </citation>
    <scope>NUCLEOTIDE SEQUENCE</scope>
</reference>
<keyword evidence="2 4" id="KW-0853">WD repeat</keyword>
<feature type="repeat" description="WD" evidence="4">
    <location>
        <begin position="38"/>
        <end position="70"/>
    </location>
</feature>
<dbReference type="GO" id="GO:0006890">
    <property type="term" value="P:retrograde vesicle-mediated transport, Golgi to endoplasmic reticulum"/>
    <property type="evidence" value="ECO:0007669"/>
    <property type="project" value="TreeGrafter"/>
</dbReference>
<dbReference type="SMART" id="SM00320">
    <property type="entry name" value="WD40"/>
    <property type="match status" value="2"/>
</dbReference>
<dbReference type="Proteomes" id="UP000677228">
    <property type="component" value="Unassembled WGS sequence"/>
</dbReference>
<evidence type="ECO:0008006" key="10">
    <source>
        <dbReference type="Google" id="ProtNLM"/>
    </source>
</evidence>
<dbReference type="PROSITE" id="PS50082">
    <property type="entry name" value="WD_REPEATS_2"/>
    <property type="match status" value="1"/>
</dbReference>
<evidence type="ECO:0000256" key="2">
    <source>
        <dbReference type="ARBA" id="ARBA00022574"/>
    </source>
</evidence>
<protein>
    <recommendedName>
        <fullName evidence="10">Coatomer beta' subunit</fullName>
    </recommendedName>
</protein>
<comment type="subcellular location">
    <subcellularLocation>
        <location evidence="1">Cytoplasmic vesicle</location>
        <location evidence="1">COPI-coated vesicle membrane</location>
        <topology evidence="1">Peripheral membrane protein</topology>
        <orientation evidence="1">Cytoplasmic side</orientation>
    </subcellularLocation>
</comment>
<evidence type="ECO:0000256" key="4">
    <source>
        <dbReference type="PROSITE-ProRule" id="PRU00221"/>
    </source>
</evidence>
<evidence type="ECO:0000313" key="9">
    <source>
        <dbReference type="Proteomes" id="UP000663829"/>
    </source>
</evidence>
<dbReference type="EMBL" id="CAJNOQ010011114">
    <property type="protein sequence ID" value="CAF1268957.1"/>
    <property type="molecule type" value="Genomic_DNA"/>
</dbReference>
<dbReference type="GO" id="GO:0006886">
    <property type="term" value="P:intracellular protein transport"/>
    <property type="evidence" value="ECO:0007669"/>
    <property type="project" value="TreeGrafter"/>
</dbReference>
<dbReference type="GO" id="GO:0006891">
    <property type="term" value="P:intra-Golgi vesicle-mediated transport"/>
    <property type="evidence" value="ECO:0007669"/>
    <property type="project" value="TreeGrafter"/>
</dbReference>
<evidence type="ECO:0000313" key="8">
    <source>
        <dbReference type="EMBL" id="CAF4055143.1"/>
    </source>
</evidence>
<dbReference type="OrthoDB" id="2150324at2759"/>
<dbReference type="GO" id="GO:0006888">
    <property type="term" value="P:endoplasmic reticulum to Golgi vesicle-mediated transport"/>
    <property type="evidence" value="ECO:0007669"/>
    <property type="project" value="TreeGrafter"/>
</dbReference>
<dbReference type="InterPro" id="IPR050844">
    <property type="entry name" value="Coatomer_complex_subunit"/>
</dbReference>
<dbReference type="PANTHER" id="PTHR19876">
    <property type="entry name" value="COATOMER"/>
    <property type="match status" value="1"/>
</dbReference>
<dbReference type="InterPro" id="IPR036322">
    <property type="entry name" value="WD40_repeat_dom_sf"/>
</dbReference>
<keyword evidence="9" id="KW-1185">Reference proteome</keyword>
<dbReference type="SUPFAM" id="SSF50978">
    <property type="entry name" value="WD40 repeat-like"/>
    <property type="match status" value="1"/>
</dbReference>
<evidence type="ECO:0000256" key="3">
    <source>
        <dbReference type="ARBA" id="ARBA00022737"/>
    </source>
</evidence>
<organism evidence="6 9">
    <name type="scientific">Didymodactylos carnosus</name>
    <dbReference type="NCBI Taxonomy" id="1234261"/>
    <lineage>
        <taxon>Eukaryota</taxon>
        <taxon>Metazoa</taxon>
        <taxon>Spiralia</taxon>
        <taxon>Gnathifera</taxon>
        <taxon>Rotifera</taxon>
        <taxon>Eurotatoria</taxon>
        <taxon>Bdelloidea</taxon>
        <taxon>Philodinida</taxon>
        <taxon>Philodinidae</taxon>
        <taxon>Didymodactylos</taxon>
    </lineage>
</organism>
<evidence type="ECO:0000256" key="1">
    <source>
        <dbReference type="ARBA" id="ARBA00004347"/>
    </source>
</evidence>
<dbReference type="EMBL" id="CAJNOK010002196">
    <property type="protein sequence ID" value="CAF0849095.1"/>
    <property type="molecule type" value="Genomic_DNA"/>
</dbReference>
<evidence type="ECO:0000313" key="5">
    <source>
        <dbReference type="EMBL" id="CAF0849095.1"/>
    </source>
</evidence>